<sequence length="464" mass="52482">MRADNAPLILAFVADLFSEENEVPYGRARILLESILEQCRLQGIWITESPATSYLNQWIQAGWLRELDGQLTKTDACETALRFSLSLDQHNATTTASHLRIVQDAVRDFVISISPNPDRRLAVLEQKRREIQREIDAVKAGVIVELSPSQQRERLREIYQLASVLTGDFRRVEDEIRTMDKDIRIQMIEQGASRGEVLLAVLEKEQLLTETDAGSAFEGFFQLLCDQNRTTEFREQLQVILNLPVAESLTTQQKQFLGQLMRELSRESERVFLIRRKTEESLRAYIESGTLSEQRAVDRLLGRLERLAIRFKEDQNSLKISTSVRLPTGHIRFYSPDALLLKSPDEQLDTSGVEVQTNGSIPSDDMLDYLDTVRMLEVAQCLLELLQRGGPMTLAALAQQQPLEMGLEELVAWLRVAKAVKATELDEKETIMVTDKQGVQLNAVIPGYLLSAAMFPANLGELAL</sequence>
<evidence type="ECO:0000313" key="1">
    <source>
        <dbReference type="EMBL" id="VEI73983.1"/>
    </source>
</evidence>
<dbReference type="Pfam" id="PF11855">
    <property type="entry name" value="DUF3375"/>
    <property type="match status" value="1"/>
</dbReference>
<organism evidence="1 2">
    <name type="scientific">Serratia fonticola</name>
    <dbReference type="NCBI Taxonomy" id="47917"/>
    <lineage>
        <taxon>Bacteria</taxon>
        <taxon>Pseudomonadati</taxon>
        <taxon>Pseudomonadota</taxon>
        <taxon>Gammaproteobacteria</taxon>
        <taxon>Enterobacterales</taxon>
        <taxon>Yersiniaceae</taxon>
        <taxon>Serratia</taxon>
    </lineage>
</organism>
<dbReference type="InterPro" id="IPR021804">
    <property type="entry name" value="DUF3375"/>
</dbReference>
<reference evidence="1 2" key="1">
    <citation type="submission" date="2018-12" db="EMBL/GenBank/DDBJ databases">
        <authorList>
            <consortium name="Pathogen Informatics"/>
        </authorList>
    </citation>
    <scope>NUCLEOTIDE SEQUENCE [LARGE SCALE GENOMIC DNA]</scope>
    <source>
        <strain evidence="1 2">NCTC13193</strain>
    </source>
</reference>
<gene>
    <name evidence="1" type="ORF">NCTC13193_04439</name>
</gene>
<dbReference type="EMBL" id="LR134492">
    <property type="protein sequence ID" value="VEI73983.1"/>
    <property type="molecule type" value="Genomic_DNA"/>
</dbReference>
<dbReference type="Proteomes" id="UP000270487">
    <property type="component" value="Chromosome"/>
</dbReference>
<dbReference type="AlphaFoldDB" id="A0A448T211"/>
<accession>A0A448T211</accession>
<proteinExistence type="predicted"/>
<protein>
    <submittedName>
        <fullName evidence="1">Protein of uncharacterized function (DUF3375)</fullName>
    </submittedName>
</protein>
<evidence type="ECO:0000313" key="2">
    <source>
        <dbReference type="Proteomes" id="UP000270487"/>
    </source>
</evidence>
<name>A0A448T211_SERFO</name>